<dbReference type="PANTHER" id="PTHR31343:SF8">
    <property type="entry name" value="OS07G0246600 PROTEIN"/>
    <property type="match status" value="1"/>
</dbReference>
<evidence type="ECO:0000313" key="3">
    <source>
        <dbReference type="Proteomes" id="UP000734854"/>
    </source>
</evidence>
<feature type="region of interest" description="Disordered" evidence="1">
    <location>
        <begin position="1"/>
        <end position="102"/>
    </location>
</feature>
<keyword evidence="3" id="KW-1185">Reference proteome</keyword>
<evidence type="ECO:0000256" key="1">
    <source>
        <dbReference type="SAM" id="MobiDB-lite"/>
    </source>
</evidence>
<sequence>MVASSGSSSARFHGDDRFYSPPALRRLNEQQQQSQKVQNQQQQPPMQRPARSKPRPSPPAASAPVESREVAVSRAQSDESSSKPSVPPLPASPQPTLPPTAGNLDRLLAEITPVVPAQYSSKVSPFELPQTSVRDLRNGSTALHYQPCFCLGDLWENFKEWSAYGAGVPLVLNGVDSVVQYYVPYLSAVQIFVDASNSRLSSRGAITITECKCSYKLTLLLVVRQDDDESDGDHCLDTSSDGSCSSVDRIQQRFASLETTNHNAQGGPSDDGNAGTPLTPAFQYLERDPPYGREPLANKARLVNALASKFPRLKTYKSCDLHSSSWMSVAWYPIYRIPTGPTLKDLDACFLTFHHLATPKHGTIPQSADAGARSVRSAQKSDKPSKLTLPVFGLASYKFRGSLWRSDGQHEQHQLSSLLQKADDWLRLRQVEHPDYNFFISRYGTFRR</sequence>
<dbReference type="EMBL" id="JACMSC010000009">
    <property type="protein sequence ID" value="KAG6508672.1"/>
    <property type="molecule type" value="Genomic_DNA"/>
</dbReference>
<dbReference type="Pfam" id="PF05623">
    <property type="entry name" value="DUF789"/>
    <property type="match status" value="1"/>
</dbReference>
<evidence type="ECO:0000313" key="2">
    <source>
        <dbReference type="EMBL" id="KAG6508672.1"/>
    </source>
</evidence>
<dbReference type="Proteomes" id="UP000734854">
    <property type="component" value="Unassembled WGS sequence"/>
</dbReference>
<feature type="compositionally biased region" description="Low complexity" evidence="1">
    <location>
        <begin position="30"/>
        <end position="49"/>
    </location>
</feature>
<feature type="compositionally biased region" description="Pro residues" evidence="1">
    <location>
        <begin position="85"/>
        <end position="98"/>
    </location>
</feature>
<name>A0A8J5LD17_ZINOF</name>
<organism evidence="2 3">
    <name type="scientific">Zingiber officinale</name>
    <name type="common">Ginger</name>
    <name type="synonym">Amomum zingiber</name>
    <dbReference type="NCBI Taxonomy" id="94328"/>
    <lineage>
        <taxon>Eukaryota</taxon>
        <taxon>Viridiplantae</taxon>
        <taxon>Streptophyta</taxon>
        <taxon>Embryophyta</taxon>
        <taxon>Tracheophyta</taxon>
        <taxon>Spermatophyta</taxon>
        <taxon>Magnoliopsida</taxon>
        <taxon>Liliopsida</taxon>
        <taxon>Zingiberales</taxon>
        <taxon>Zingiberaceae</taxon>
        <taxon>Zingiber</taxon>
    </lineage>
</organism>
<reference evidence="2 3" key="1">
    <citation type="submission" date="2020-08" db="EMBL/GenBank/DDBJ databases">
        <title>Plant Genome Project.</title>
        <authorList>
            <person name="Zhang R.-G."/>
        </authorList>
    </citation>
    <scope>NUCLEOTIDE SEQUENCE [LARGE SCALE GENOMIC DNA]</scope>
    <source>
        <tissue evidence="2">Rhizome</tissue>
    </source>
</reference>
<comment type="caution">
    <text evidence="2">The sequence shown here is derived from an EMBL/GenBank/DDBJ whole genome shotgun (WGS) entry which is preliminary data.</text>
</comment>
<gene>
    <name evidence="2" type="ORF">ZIOFF_034052</name>
</gene>
<dbReference type="PANTHER" id="PTHR31343">
    <property type="entry name" value="T15D22.8"/>
    <property type="match status" value="1"/>
</dbReference>
<dbReference type="InterPro" id="IPR008507">
    <property type="entry name" value="DUF789"/>
</dbReference>
<feature type="compositionally biased region" description="Polar residues" evidence="1">
    <location>
        <begin position="1"/>
        <end position="10"/>
    </location>
</feature>
<proteinExistence type="predicted"/>
<accession>A0A8J5LD17</accession>
<protein>
    <submittedName>
        <fullName evidence="2">Uncharacterized protein</fullName>
    </submittedName>
</protein>
<feature type="compositionally biased region" description="Basic and acidic residues" evidence="1">
    <location>
        <begin position="66"/>
        <end position="81"/>
    </location>
</feature>
<dbReference type="AlphaFoldDB" id="A0A8J5LD17"/>